<evidence type="ECO:0008006" key="5">
    <source>
        <dbReference type="Google" id="ProtNLM"/>
    </source>
</evidence>
<protein>
    <recommendedName>
        <fullName evidence="5">C2H2-type domain-containing protein</fullName>
    </recommendedName>
</protein>
<dbReference type="OrthoDB" id="691673at2759"/>
<dbReference type="EMBL" id="BFEA01000491">
    <property type="protein sequence ID" value="GBG84795.1"/>
    <property type="molecule type" value="Genomic_DNA"/>
</dbReference>
<keyword evidence="2" id="KW-0732">Signal</keyword>
<proteinExistence type="predicted"/>
<evidence type="ECO:0000313" key="3">
    <source>
        <dbReference type="EMBL" id="GBG84795.1"/>
    </source>
</evidence>
<evidence type="ECO:0000256" key="1">
    <source>
        <dbReference type="SAM" id="MobiDB-lite"/>
    </source>
</evidence>
<feature type="signal peptide" evidence="2">
    <location>
        <begin position="1"/>
        <end position="19"/>
    </location>
</feature>
<organism evidence="3 4">
    <name type="scientific">Chara braunii</name>
    <name type="common">Braun's stonewort</name>
    <dbReference type="NCBI Taxonomy" id="69332"/>
    <lineage>
        <taxon>Eukaryota</taxon>
        <taxon>Viridiplantae</taxon>
        <taxon>Streptophyta</taxon>
        <taxon>Charophyceae</taxon>
        <taxon>Charales</taxon>
        <taxon>Characeae</taxon>
        <taxon>Chara</taxon>
    </lineage>
</organism>
<evidence type="ECO:0000313" key="4">
    <source>
        <dbReference type="Proteomes" id="UP000265515"/>
    </source>
</evidence>
<reference evidence="3 4" key="1">
    <citation type="journal article" date="2018" name="Cell">
        <title>The Chara Genome: Secondary Complexity and Implications for Plant Terrestrialization.</title>
        <authorList>
            <person name="Nishiyama T."/>
            <person name="Sakayama H."/>
            <person name="Vries J.D."/>
            <person name="Buschmann H."/>
            <person name="Saint-Marcoux D."/>
            <person name="Ullrich K.K."/>
            <person name="Haas F.B."/>
            <person name="Vanderstraeten L."/>
            <person name="Becker D."/>
            <person name="Lang D."/>
            <person name="Vosolsobe S."/>
            <person name="Rombauts S."/>
            <person name="Wilhelmsson P.K.I."/>
            <person name="Janitza P."/>
            <person name="Kern R."/>
            <person name="Heyl A."/>
            <person name="Rumpler F."/>
            <person name="Villalobos L.I.A.C."/>
            <person name="Clay J.M."/>
            <person name="Skokan R."/>
            <person name="Toyoda A."/>
            <person name="Suzuki Y."/>
            <person name="Kagoshima H."/>
            <person name="Schijlen E."/>
            <person name="Tajeshwar N."/>
            <person name="Catarino B."/>
            <person name="Hetherington A.J."/>
            <person name="Saltykova A."/>
            <person name="Bonnot C."/>
            <person name="Breuninger H."/>
            <person name="Symeonidi A."/>
            <person name="Radhakrishnan G.V."/>
            <person name="Van Nieuwerburgh F."/>
            <person name="Deforce D."/>
            <person name="Chang C."/>
            <person name="Karol K.G."/>
            <person name="Hedrich R."/>
            <person name="Ulvskov P."/>
            <person name="Glockner G."/>
            <person name="Delwiche C.F."/>
            <person name="Petrasek J."/>
            <person name="Van de Peer Y."/>
            <person name="Friml J."/>
            <person name="Beilby M."/>
            <person name="Dolan L."/>
            <person name="Kohara Y."/>
            <person name="Sugano S."/>
            <person name="Fujiyama A."/>
            <person name="Delaux P.-M."/>
            <person name="Quint M."/>
            <person name="TheiBen G."/>
            <person name="Hagemann M."/>
            <person name="Harholt J."/>
            <person name="Dunand C."/>
            <person name="Zachgo S."/>
            <person name="Langdale J."/>
            <person name="Maumus F."/>
            <person name="Straeten D.V.D."/>
            <person name="Gould S.B."/>
            <person name="Rensing S.A."/>
        </authorList>
    </citation>
    <scope>NUCLEOTIDE SEQUENCE [LARGE SCALE GENOMIC DNA]</scope>
    <source>
        <strain evidence="3 4">S276</strain>
    </source>
</reference>
<comment type="caution">
    <text evidence="3">The sequence shown here is derived from an EMBL/GenBank/DDBJ whole genome shotgun (WGS) entry which is preliminary data.</text>
</comment>
<keyword evidence="4" id="KW-1185">Reference proteome</keyword>
<dbReference type="Gramene" id="GBG84795">
    <property type="protein sequence ID" value="GBG84795"/>
    <property type="gene ID" value="CBR_g39171"/>
</dbReference>
<dbReference type="Gene3D" id="1.10.10.60">
    <property type="entry name" value="Homeodomain-like"/>
    <property type="match status" value="1"/>
</dbReference>
<dbReference type="Proteomes" id="UP000265515">
    <property type="component" value="Unassembled WGS sequence"/>
</dbReference>
<gene>
    <name evidence="3" type="ORF">CBR_g39171</name>
</gene>
<dbReference type="AlphaFoldDB" id="A0A388LRA9"/>
<feature type="compositionally biased region" description="Polar residues" evidence="1">
    <location>
        <begin position="228"/>
        <end position="251"/>
    </location>
</feature>
<accession>A0A388LRA9</accession>
<evidence type="ECO:0000256" key="2">
    <source>
        <dbReference type="SAM" id="SignalP"/>
    </source>
</evidence>
<name>A0A388LRA9_CHABU</name>
<feature type="chain" id="PRO_5017178331" description="C2H2-type domain-containing protein" evidence="2">
    <location>
        <begin position="20"/>
        <end position="396"/>
    </location>
</feature>
<sequence length="396" mass="43085">MTLWHAGAEVALLWTSVRCSICLRAGLSRPSRALNFDVTQPLLDAQEPAARTGPAGSTIDFSPISGIRYGVGGQDENSLRMQLRIRAMAMAEGQSQDGIAHVAEHVRHVSLRHEDRRSLSPTVPPVPSANRGPIPLHLSNLGCSTAVDSPSGHPPTVQSVTPQCAAVNSEGVALHETHTPATDYILNRLVPAIEAGAVEGEGLSSLARGGVGTPPSSSHHHTSLIPVTPQQPRCGQATTPPAGHTASQAQRSDGGEGGGLSTEGTKERGKVWQVDAPKNTERGREDETTVLCRGRNEMKEVMGDDTEAMGRVREKAGFWKMVADRMWEKGFNCDEEQCKGMFHQALGFYRRLKIHEKWSPKLLGHVTRSARDTMWILFRGSRDMTPSTRWRRIPTQ</sequence>
<feature type="region of interest" description="Disordered" evidence="1">
    <location>
        <begin position="204"/>
        <end position="273"/>
    </location>
</feature>